<gene>
    <name evidence="15" type="ORF">SJS77_15240</name>
</gene>
<dbReference type="Gene3D" id="1.10.287.950">
    <property type="entry name" value="Methyl-accepting chemotaxis protein"/>
    <property type="match status" value="1"/>
</dbReference>
<dbReference type="PANTHER" id="PTHR32089">
    <property type="entry name" value="METHYL-ACCEPTING CHEMOTAXIS PROTEIN MCPB"/>
    <property type="match status" value="1"/>
</dbReference>
<dbReference type="InterPro" id="IPR029151">
    <property type="entry name" value="Sensor-like_sf"/>
</dbReference>
<dbReference type="Pfam" id="PF00672">
    <property type="entry name" value="HAMP"/>
    <property type="match status" value="1"/>
</dbReference>
<evidence type="ECO:0000256" key="7">
    <source>
        <dbReference type="ARBA" id="ARBA00022989"/>
    </source>
</evidence>
<keyword evidence="9 11" id="KW-0807">Transducer</keyword>
<keyword evidence="3" id="KW-0488">Methylation</keyword>
<dbReference type="Gene3D" id="3.30.450.20">
    <property type="entry name" value="PAS domain"/>
    <property type="match status" value="2"/>
</dbReference>
<keyword evidence="7 12" id="KW-1133">Transmembrane helix</keyword>
<organism evidence="15 16">
    <name type="scientific">Aeromonas caviae</name>
    <name type="common">Aeromonas punctata</name>
    <dbReference type="NCBI Taxonomy" id="648"/>
    <lineage>
        <taxon>Bacteria</taxon>
        <taxon>Pseudomonadati</taxon>
        <taxon>Pseudomonadota</taxon>
        <taxon>Gammaproteobacteria</taxon>
        <taxon>Aeromonadales</taxon>
        <taxon>Aeromonadaceae</taxon>
        <taxon>Aeromonas</taxon>
    </lineage>
</organism>
<evidence type="ECO:0000256" key="5">
    <source>
        <dbReference type="ARBA" id="ARBA00022519"/>
    </source>
</evidence>
<evidence type="ECO:0000256" key="1">
    <source>
        <dbReference type="ARBA" id="ARBA00004651"/>
    </source>
</evidence>
<dbReference type="FunFam" id="3.30.450.20:FF:000048">
    <property type="entry name" value="Methyl-accepting chemotaxis protein"/>
    <property type="match status" value="1"/>
</dbReference>
<evidence type="ECO:0000256" key="12">
    <source>
        <dbReference type="SAM" id="Phobius"/>
    </source>
</evidence>
<protein>
    <submittedName>
        <fullName evidence="15">Methyl-accepting chemotaxis protein</fullName>
    </submittedName>
</protein>
<dbReference type="PANTHER" id="PTHR32089:SF117">
    <property type="entry name" value="METHYL ACCEPTING SENSORY TRANSDUCER WITH CACHE_1 SMALL MOLECULE BINDING DOMAIN"/>
    <property type="match status" value="1"/>
</dbReference>
<evidence type="ECO:0000256" key="8">
    <source>
        <dbReference type="ARBA" id="ARBA00023136"/>
    </source>
</evidence>
<dbReference type="InterPro" id="IPR033479">
    <property type="entry name" value="dCache_1"/>
</dbReference>
<dbReference type="SUPFAM" id="SSF103190">
    <property type="entry name" value="Sensory domain-like"/>
    <property type="match status" value="1"/>
</dbReference>
<dbReference type="CDD" id="cd12912">
    <property type="entry name" value="PDC2_MCP_like"/>
    <property type="match status" value="1"/>
</dbReference>
<evidence type="ECO:0000259" key="13">
    <source>
        <dbReference type="PROSITE" id="PS50111"/>
    </source>
</evidence>
<evidence type="ECO:0000256" key="3">
    <source>
        <dbReference type="ARBA" id="ARBA00022481"/>
    </source>
</evidence>
<dbReference type="CDD" id="cd06225">
    <property type="entry name" value="HAMP"/>
    <property type="match status" value="1"/>
</dbReference>
<dbReference type="FunFam" id="1.10.287.950:FF:000001">
    <property type="entry name" value="Methyl-accepting chemotaxis sensory transducer"/>
    <property type="match status" value="1"/>
</dbReference>
<keyword evidence="5" id="KW-0997">Cell inner membrane</keyword>
<proteinExistence type="inferred from homology"/>
<dbReference type="SMART" id="SM00283">
    <property type="entry name" value="MA"/>
    <property type="match status" value="1"/>
</dbReference>
<comment type="subcellular location">
    <subcellularLocation>
        <location evidence="1">Cell membrane</location>
        <topology evidence="1">Multi-pass membrane protein</topology>
    </subcellularLocation>
</comment>
<dbReference type="GO" id="GO:0006935">
    <property type="term" value="P:chemotaxis"/>
    <property type="evidence" value="ECO:0007669"/>
    <property type="project" value="UniProtKB-KW"/>
</dbReference>
<dbReference type="GO" id="GO:0005886">
    <property type="term" value="C:plasma membrane"/>
    <property type="evidence" value="ECO:0007669"/>
    <property type="project" value="UniProtKB-SubCell"/>
</dbReference>
<dbReference type="PROSITE" id="PS50111">
    <property type="entry name" value="CHEMOTAXIS_TRANSDUC_2"/>
    <property type="match status" value="1"/>
</dbReference>
<dbReference type="GO" id="GO:0007165">
    <property type="term" value="P:signal transduction"/>
    <property type="evidence" value="ECO:0007669"/>
    <property type="project" value="UniProtKB-KW"/>
</dbReference>
<evidence type="ECO:0000256" key="2">
    <source>
        <dbReference type="ARBA" id="ARBA00022475"/>
    </source>
</evidence>
<evidence type="ECO:0000256" key="11">
    <source>
        <dbReference type="PROSITE-ProRule" id="PRU00284"/>
    </source>
</evidence>
<accession>A0AAW9F0B1</accession>
<dbReference type="GO" id="GO:0016597">
    <property type="term" value="F:amino acid binding"/>
    <property type="evidence" value="ECO:0007669"/>
    <property type="project" value="UniProtKB-ARBA"/>
</dbReference>
<keyword evidence="8 12" id="KW-0472">Membrane</keyword>
<sequence length="635" mass="67310">MTLSLRGKLLAASLGVVLLMAALLGIVAFHTLKSRTLDAIQSEAVNYGHAHSVAIGNWLEDRKHAVDALAAVIARDPDTALVPHLLQTRTSGGFGLTYFGSAQGEMTRHDPALNTANYDPRARPWYQNADKAGKLIVTPPYVSVTMQQMVVTLAEPVSHQGRVIGVAGADLSLDALIDEVLAMKVQGEGYAMLLDRTGLIVGHPNKELALKQVAELDPGLTGAALDAWSRDGELHGANLNGREVLLSVQGVPGTDWLLAMVMYKEVLEAPLASLLWQLVGLTLVLLLVFGALLIAMFNYLFADLGRVSRALADIAHGEGDLTVQIATRSQDEVGQLAQNFNQFVARLHGIVSRLRGVTVELAAQSRTQAAGAEARSQRVRQQQDEIVMVATAVTEMASATQEIAGNAEFAANTAGDAVRLAVAGQSQVGQSQRSITGLAGEVSDASQTIHELDGHAQQISGILATISGIAEQTNLLALNAAIEAARAGEQGRGFAVVADEVRVLSRRTHDSTAEIQQMIEALQQTTRKAVGGMETSRQLAGTSVEDAEAANLSLGRINEAIGAISDMATQIAAAAEEQTSVTGEISRNTENIRHVSQALAAQAGEEAAQAAQLKSLTERLEQEIGRFRLYAVIIN</sequence>
<evidence type="ECO:0000256" key="10">
    <source>
        <dbReference type="ARBA" id="ARBA00029447"/>
    </source>
</evidence>
<dbReference type="InterPro" id="IPR004089">
    <property type="entry name" value="MCPsignal_dom"/>
</dbReference>
<feature type="transmembrane region" description="Helical" evidence="12">
    <location>
        <begin position="274"/>
        <end position="301"/>
    </location>
</feature>
<keyword evidence="6 12" id="KW-0812">Transmembrane</keyword>
<keyword evidence="4" id="KW-0145">Chemotaxis</keyword>
<dbReference type="SMART" id="SM00304">
    <property type="entry name" value="HAMP"/>
    <property type="match status" value="1"/>
</dbReference>
<dbReference type="RefSeq" id="WP_319886781.1">
    <property type="nucleotide sequence ID" value="NZ_JAWZVU010000094.1"/>
</dbReference>
<dbReference type="Pfam" id="PF02743">
    <property type="entry name" value="dCache_1"/>
    <property type="match status" value="1"/>
</dbReference>
<keyword evidence="2" id="KW-1003">Cell membrane</keyword>
<dbReference type="CDD" id="cd12913">
    <property type="entry name" value="PDC1_MCP_like"/>
    <property type="match status" value="1"/>
</dbReference>
<feature type="domain" description="HAMP" evidence="14">
    <location>
        <begin position="298"/>
        <end position="352"/>
    </location>
</feature>
<evidence type="ECO:0000259" key="14">
    <source>
        <dbReference type="PROSITE" id="PS50885"/>
    </source>
</evidence>
<evidence type="ECO:0000256" key="6">
    <source>
        <dbReference type="ARBA" id="ARBA00022692"/>
    </source>
</evidence>
<dbReference type="Proteomes" id="UP001277183">
    <property type="component" value="Unassembled WGS sequence"/>
</dbReference>
<dbReference type="EMBL" id="JAWZVU010000094">
    <property type="protein sequence ID" value="MDX7721808.1"/>
    <property type="molecule type" value="Genomic_DNA"/>
</dbReference>
<dbReference type="GO" id="GO:0043200">
    <property type="term" value="P:response to amino acid"/>
    <property type="evidence" value="ECO:0007669"/>
    <property type="project" value="UniProtKB-ARBA"/>
</dbReference>
<evidence type="ECO:0000256" key="4">
    <source>
        <dbReference type="ARBA" id="ARBA00022500"/>
    </source>
</evidence>
<dbReference type="PROSITE" id="PS50885">
    <property type="entry name" value="HAMP"/>
    <property type="match status" value="1"/>
</dbReference>
<dbReference type="SUPFAM" id="SSF58104">
    <property type="entry name" value="Methyl-accepting chemotaxis protein (MCP) signaling domain"/>
    <property type="match status" value="1"/>
</dbReference>
<name>A0AAW9F0B1_AERCA</name>
<dbReference type="Pfam" id="PF00015">
    <property type="entry name" value="MCPsignal"/>
    <property type="match status" value="1"/>
</dbReference>
<evidence type="ECO:0000256" key="9">
    <source>
        <dbReference type="ARBA" id="ARBA00023224"/>
    </source>
</evidence>
<comment type="similarity">
    <text evidence="10">Belongs to the methyl-accepting chemotaxis (MCP) protein family.</text>
</comment>
<dbReference type="AlphaFoldDB" id="A0AAW9F0B1"/>
<dbReference type="CDD" id="cd11386">
    <property type="entry name" value="MCP_signal"/>
    <property type="match status" value="1"/>
</dbReference>
<reference evidence="15" key="1">
    <citation type="submission" date="2023-11" db="EMBL/GenBank/DDBJ databases">
        <title>WGS of Aeromonas in Northern Israel.</title>
        <authorList>
            <person name="Hershko Y."/>
        </authorList>
    </citation>
    <scope>NUCLEOTIDE SEQUENCE</scope>
    <source>
        <strain evidence="15">77416</strain>
    </source>
</reference>
<evidence type="ECO:0000313" key="16">
    <source>
        <dbReference type="Proteomes" id="UP001277183"/>
    </source>
</evidence>
<evidence type="ECO:0000313" key="15">
    <source>
        <dbReference type="EMBL" id="MDX7721808.1"/>
    </source>
</evidence>
<dbReference type="InterPro" id="IPR003660">
    <property type="entry name" value="HAMP_dom"/>
</dbReference>
<feature type="domain" description="Methyl-accepting transducer" evidence="13">
    <location>
        <begin position="357"/>
        <end position="593"/>
    </location>
</feature>
<comment type="caution">
    <text evidence="15">The sequence shown here is derived from an EMBL/GenBank/DDBJ whole genome shotgun (WGS) entry which is preliminary data.</text>
</comment>